<gene>
    <name evidence="2" type="ORF">AVDCRST_MAG12-1334</name>
</gene>
<feature type="compositionally biased region" description="Basic and acidic residues" evidence="1">
    <location>
        <begin position="132"/>
        <end position="141"/>
    </location>
</feature>
<evidence type="ECO:0000313" key="2">
    <source>
        <dbReference type="EMBL" id="CAA9478174.1"/>
    </source>
</evidence>
<protein>
    <submittedName>
        <fullName evidence="2">Uncharacterized protein</fullName>
    </submittedName>
</protein>
<feature type="non-terminal residue" evidence="2">
    <location>
        <position position="1"/>
    </location>
</feature>
<accession>A0A6J4RUR4</accession>
<feature type="compositionally biased region" description="Basic residues" evidence="1">
    <location>
        <begin position="66"/>
        <end position="76"/>
    </location>
</feature>
<reference evidence="2" key="1">
    <citation type="submission" date="2020-02" db="EMBL/GenBank/DDBJ databases">
        <authorList>
            <person name="Meier V. D."/>
        </authorList>
    </citation>
    <scope>NUCLEOTIDE SEQUENCE</scope>
    <source>
        <strain evidence="2">AVDCRST_MAG12</strain>
    </source>
</reference>
<dbReference type="EMBL" id="CADCVK010000207">
    <property type="protein sequence ID" value="CAA9478174.1"/>
    <property type="molecule type" value="Genomic_DNA"/>
</dbReference>
<feature type="compositionally biased region" description="Basic and acidic residues" evidence="1">
    <location>
        <begin position="77"/>
        <end position="91"/>
    </location>
</feature>
<feature type="compositionally biased region" description="Pro residues" evidence="1">
    <location>
        <begin position="119"/>
        <end position="130"/>
    </location>
</feature>
<feature type="non-terminal residue" evidence="2">
    <location>
        <position position="141"/>
    </location>
</feature>
<dbReference type="AlphaFoldDB" id="A0A6J4RUR4"/>
<evidence type="ECO:0000256" key="1">
    <source>
        <dbReference type="SAM" id="MobiDB-lite"/>
    </source>
</evidence>
<organism evidence="2">
    <name type="scientific">uncultured Rubrobacteraceae bacterium</name>
    <dbReference type="NCBI Taxonomy" id="349277"/>
    <lineage>
        <taxon>Bacteria</taxon>
        <taxon>Bacillati</taxon>
        <taxon>Actinomycetota</taxon>
        <taxon>Rubrobacteria</taxon>
        <taxon>Rubrobacterales</taxon>
        <taxon>Rubrobacteraceae</taxon>
        <taxon>environmental samples</taxon>
    </lineage>
</organism>
<sequence>AEDRAATAGGGGRRCPRPAERRRPGVAARPCARHRRDGHRGDGGHGAAAFAGGVRRGVPGGDRRHDVRRGRGRAPHPRFERCGDGRRRGGLDVEEGPNPSTPLVLHGPLRQPREDHAVPPSPRDPSPSPTVPRRECHVAVL</sequence>
<feature type="region of interest" description="Disordered" evidence="1">
    <location>
        <begin position="1"/>
        <end position="141"/>
    </location>
</feature>
<proteinExistence type="predicted"/>
<name>A0A6J4RUR4_9ACTN</name>